<feature type="compositionally biased region" description="Polar residues" evidence="7">
    <location>
        <begin position="429"/>
        <end position="451"/>
    </location>
</feature>
<dbReference type="Proteomes" id="UP001153069">
    <property type="component" value="Unassembled WGS sequence"/>
</dbReference>
<evidence type="ECO:0000313" key="12">
    <source>
        <dbReference type="Proteomes" id="UP001153069"/>
    </source>
</evidence>
<keyword evidence="5 11" id="KW-0418">Kinase</keyword>
<evidence type="ECO:0000259" key="9">
    <source>
        <dbReference type="PROSITE" id="PS50109"/>
    </source>
</evidence>
<dbReference type="SUPFAM" id="SSF55874">
    <property type="entry name" value="ATPase domain of HSP90 chaperone/DNA topoisomerase II/histidine kinase"/>
    <property type="match status" value="1"/>
</dbReference>
<gene>
    <name evidence="11" type="ORF">SEMRO_2226_G319830.1</name>
</gene>
<dbReference type="GO" id="GO:0005886">
    <property type="term" value="C:plasma membrane"/>
    <property type="evidence" value="ECO:0007669"/>
    <property type="project" value="TreeGrafter"/>
</dbReference>
<evidence type="ECO:0000256" key="5">
    <source>
        <dbReference type="ARBA" id="ARBA00022777"/>
    </source>
</evidence>
<feature type="domain" description="Response regulatory" evidence="10">
    <location>
        <begin position="577"/>
        <end position="704"/>
    </location>
</feature>
<feature type="transmembrane region" description="Helical" evidence="8">
    <location>
        <begin position="39"/>
        <end position="58"/>
    </location>
</feature>
<dbReference type="InterPro" id="IPR058544">
    <property type="entry name" value="ETR1_N"/>
</dbReference>
<dbReference type="Gene3D" id="3.40.50.2300">
    <property type="match status" value="1"/>
</dbReference>
<evidence type="ECO:0000256" key="6">
    <source>
        <dbReference type="PROSITE-ProRule" id="PRU00169"/>
    </source>
</evidence>
<feature type="compositionally biased region" description="Polar residues" evidence="7">
    <location>
        <begin position="711"/>
        <end position="722"/>
    </location>
</feature>
<dbReference type="GO" id="GO:0009927">
    <property type="term" value="F:histidine phosphotransfer kinase activity"/>
    <property type="evidence" value="ECO:0007669"/>
    <property type="project" value="TreeGrafter"/>
</dbReference>
<dbReference type="InterPro" id="IPR011006">
    <property type="entry name" value="CheY-like_superfamily"/>
</dbReference>
<dbReference type="EMBL" id="CAICTM010002224">
    <property type="protein sequence ID" value="CAB9528438.1"/>
    <property type="molecule type" value="Genomic_DNA"/>
</dbReference>
<feature type="compositionally biased region" description="Polar residues" evidence="7">
    <location>
        <begin position="490"/>
        <end position="512"/>
    </location>
</feature>
<dbReference type="Pfam" id="PF25487">
    <property type="entry name" value="ETR1_N"/>
    <property type="match status" value="1"/>
</dbReference>
<dbReference type="PRINTS" id="PR00344">
    <property type="entry name" value="BCTRLSENSOR"/>
</dbReference>
<proteinExistence type="predicted"/>
<dbReference type="SMART" id="SM00387">
    <property type="entry name" value="HATPase_c"/>
    <property type="match status" value="1"/>
</dbReference>
<feature type="transmembrane region" description="Helical" evidence="8">
    <location>
        <begin position="7"/>
        <end position="27"/>
    </location>
</feature>
<evidence type="ECO:0000259" key="10">
    <source>
        <dbReference type="PROSITE" id="PS50110"/>
    </source>
</evidence>
<feature type="transmembrane region" description="Helical" evidence="8">
    <location>
        <begin position="70"/>
        <end position="89"/>
    </location>
</feature>
<dbReference type="InterPro" id="IPR003594">
    <property type="entry name" value="HATPase_dom"/>
</dbReference>
<dbReference type="GO" id="GO:0000155">
    <property type="term" value="F:phosphorelay sensor kinase activity"/>
    <property type="evidence" value="ECO:0007669"/>
    <property type="project" value="InterPro"/>
</dbReference>
<dbReference type="CDD" id="cd00082">
    <property type="entry name" value="HisKA"/>
    <property type="match status" value="1"/>
</dbReference>
<comment type="caution">
    <text evidence="11">The sequence shown here is derived from an EMBL/GenBank/DDBJ whole genome shotgun (WGS) entry which is preliminary data.</text>
</comment>
<dbReference type="PROSITE" id="PS50109">
    <property type="entry name" value="HIS_KIN"/>
    <property type="match status" value="1"/>
</dbReference>
<dbReference type="CDD" id="cd17546">
    <property type="entry name" value="REC_hyHK_CKI1_RcsC-like"/>
    <property type="match status" value="1"/>
</dbReference>
<evidence type="ECO:0000256" key="3">
    <source>
        <dbReference type="ARBA" id="ARBA00022553"/>
    </source>
</evidence>
<accession>A0A9N8EX82</accession>
<feature type="compositionally biased region" description="Low complexity" evidence="7">
    <location>
        <begin position="730"/>
        <end position="743"/>
    </location>
</feature>
<dbReference type="InterPro" id="IPR004358">
    <property type="entry name" value="Sig_transdc_His_kin-like_C"/>
</dbReference>
<dbReference type="Gene3D" id="3.30.565.10">
    <property type="entry name" value="Histidine kinase-like ATPase, C-terminal domain"/>
    <property type="match status" value="1"/>
</dbReference>
<feature type="modified residue" description="4-aspartylphosphate" evidence="6">
    <location>
        <position position="639"/>
    </location>
</feature>
<dbReference type="InterPro" id="IPR001789">
    <property type="entry name" value="Sig_transdc_resp-reg_receiver"/>
</dbReference>
<keyword evidence="12" id="KW-1185">Reference proteome</keyword>
<feature type="region of interest" description="Disordered" evidence="7">
    <location>
        <begin position="421"/>
        <end position="530"/>
    </location>
</feature>
<dbReference type="Pfam" id="PF00072">
    <property type="entry name" value="Response_reg"/>
    <property type="match status" value="1"/>
</dbReference>
<organism evidence="11 12">
    <name type="scientific">Seminavis robusta</name>
    <dbReference type="NCBI Taxonomy" id="568900"/>
    <lineage>
        <taxon>Eukaryota</taxon>
        <taxon>Sar</taxon>
        <taxon>Stramenopiles</taxon>
        <taxon>Ochrophyta</taxon>
        <taxon>Bacillariophyta</taxon>
        <taxon>Bacillariophyceae</taxon>
        <taxon>Bacillariophycidae</taxon>
        <taxon>Naviculales</taxon>
        <taxon>Naviculaceae</taxon>
        <taxon>Seminavis</taxon>
    </lineage>
</organism>
<sequence>MELVNACDLAITVAYFSIPLQILVSLWKSPPGRKVPFKLVVTLVLFAFFIFLCGAGHLMRYSGYGHTDAFVYVNVATALVSIVTALYLVPLIPSMFSLLDESLNRLTNESRESKSKLFTFMAFLCHEIRNPLFAITSSAEFLKDTELHAEQAEEVSSICDSSLLMLRLVNDVLDLSKLDSGKLELESREFDLHSLLRRLGENMTRQVDRKHKGGVRLHFAMDADKIPQIIIGDSCRILQIVYNLLSNSAKFTSSGKIDMMVRMANDSEELAEQEAARKAGAHTVTVSSDRPVSVLATTDDKNYPPEKKDEEAGLFSMALLDGDANADLEAGERRPSLEAANPDEDIMVLSITVADTGVGIPAGRLETIFEPYTQAKLSDFRQHGGTGLGLSIISSLIKAMGGTISVTSKAGAGTSFQMKIPVRVPRRPTLSTEHPEGSNSTETTSFDNQSGRFLECRRLPNFGEDPTSNDPRSGGTGSALTSGSLPYPPSVQTHPTRSRASSPSANEASLGSSPVGPVDLLSGQDTPTTDKLFEMDFTSRSVLDDPTFDEPLVKPMTTRTRTSSPLPPFNFIPGSNVVLVVDDNSVNRKILGKMLNTYKIEHRMAGNGQDAVDALLASRNYGPNILDPSLPLYGLVFMDVQMPVMDGNVAIRTIRKANIQVPIVALSANVLSQERDRTLSLGADASHTKPILRRDLHMLCTRFLYQNAPNQQYPPASPSNQHVAVPVGDSSTSSESSSGSEGSPQFIDSSIL</sequence>
<keyword evidence="8" id="KW-0472">Membrane</keyword>
<name>A0A9N8EX82_9STRA</name>
<evidence type="ECO:0000256" key="2">
    <source>
        <dbReference type="ARBA" id="ARBA00012438"/>
    </source>
</evidence>
<feature type="region of interest" description="Disordered" evidence="7">
    <location>
        <begin position="711"/>
        <end position="752"/>
    </location>
</feature>
<dbReference type="InterPro" id="IPR005467">
    <property type="entry name" value="His_kinase_dom"/>
</dbReference>
<dbReference type="AlphaFoldDB" id="A0A9N8EX82"/>
<evidence type="ECO:0000313" key="11">
    <source>
        <dbReference type="EMBL" id="CAB9528438.1"/>
    </source>
</evidence>
<keyword evidence="4" id="KW-0808">Transferase</keyword>
<dbReference type="PANTHER" id="PTHR43047:SF72">
    <property type="entry name" value="OSMOSENSING HISTIDINE PROTEIN KINASE SLN1"/>
    <property type="match status" value="1"/>
</dbReference>
<dbReference type="OrthoDB" id="10266508at2759"/>
<evidence type="ECO:0000256" key="4">
    <source>
        <dbReference type="ARBA" id="ARBA00022679"/>
    </source>
</evidence>
<dbReference type="InterPro" id="IPR036890">
    <property type="entry name" value="HATPase_C_sf"/>
</dbReference>
<evidence type="ECO:0000256" key="1">
    <source>
        <dbReference type="ARBA" id="ARBA00000085"/>
    </source>
</evidence>
<keyword evidence="3 6" id="KW-0597">Phosphoprotein</keyword>
<dbReference type="Gene3D" id="1.10.287.130">
    <property type="match status" value="1"/>
</dbReference>
<dbReference type="SMART" id="SM00388">
    <property type="entry name" value="HisKA"/>
    <property type="match status" value="1"/>
</dbReference>
<dbReference type="SUPFAM" id="SSF47384">
    <property type="entry name" value="Homodimeric domain of signal transducing histidine kinase"/>
    <property type="match status" value="1"/>
</dbReference>
<dbReference type="Pfam" id="PF02518">
    <property type="entry name" value="HATPase_c"/>
    <property type="match status" value="1"/>
</dbReference>
<protein>
    <recommendedName>
        <fullName evidence="2">histidine kinase</fullName>
        <ecNumber evidence="2">2.7.13.3</ecNumber>
    </recommendedName>
</protein>
<dbReference type="InterPro" id="IPR003661">
    <property type="entry name" value="HisK_dim/P_dom"/>
</dbReference>
<feature type="domain" description="Histidine kinase" evidence="9">
    <location>
        <begin position="123"/>
        <end position="424"/>
    </location>
</feature>
<evidence type="ECO:0000256" key="7">
    <source>
        <dbReference type="SAM" id="MobiDB-lite"/>
    </source>
</evidence>
<dbReference type="PANTHER" id="PTHR43047">
    <property type="entry name" value="TWO-COMPONENT HISTIDINE PROTEIN KINASE"/>
    <property type="match status" value="1"/>
</dbReference>
<keyword evidence="8" id="KW-0812">Transmembrane</keyword>
<dbReference type="InterPro" id="IPR036097">
    <property type="entry name" value="HisK_dim/P_sf"/>
</dbReference>
<keyword evidence="8" id="KW-1133">Transmembrane helix</keyword>
<dbReference type="Pfam" id="PF00512">
    <property type="entry name" value="HisKA"/>
    <property type="match status" value="1"/>
</dbReference>
<dbReference type="SMART" id="SM00448">
    <property type="entry name" value="REC"/>
    <property type="match status" value="1"/>
</dbReference>
<comment type="catalytic activity">
    <reaction evidence="1">
        <text>ATP + protein L-histidine = ADP + protein N-phospho-L-histidine.</text>
        <dbReference type="EC" id="2.7.13.3"/>
    </reaction>
</comment>
<dbReference type="PROSITE" id="PS50110">
    <property type="entry name" value="RESPONSE_REGULATORY"/>
    <property type="match status" value="1"/>
</dbReference>
<dbReference type="EC" id="2.7.13.3" evidence="2"/>
<evidence type="ECO:0000256" key="8">
    <source>
        <dbReference type="SAM" id="Phobius"/>
    </source>
</evidence>
<reference evidence="11" key="1">
    <citation type="submission" date="2020-06" db="EMBL/GenBank/DDBJ databases">
        <authorList>
            <consortium name="Plant Systems Biology data submission"/>
        </authorList>
    </citation>
    <scope>NUCLEOTIDE SEQUENCE</scope>
    <source>
        <strain evidence="11">D6</strain>
    </source>
</reference>
<dbReference type="SUPFAM" id="SSF52172">
    <property type="entry name" value="CheY-like"/>
    <property type="match status" value="1"/>
</dbReference>